<dbReference type="OrthoDB" id="288590at2759"/>
<dbReference type="EMBL" id="SGPK01000032">
    <property type="protein sequence ID" value="THH10590.1"/>
    <property type="molecule type" value="Genomic_DNA"/>
</dbReference>
<evidence type="ECO:0000313" key="3">
    <source>
        <dbReference type="Proteomes" id="UP000308199"/>
    </source>
</evidence>
<feature type="compositionally biased region" description="Basic and acidic residues" evidence="1">
    <location>
        <begin position="169"/>
        <end position="179"/>
    </location>
</feature>
<evidence type="ECO:0000256" key="1">
    <source>
        <dbReference type="SAM" id="MobiDB-lite"/>
    </source>
</evidence>
<evidence type="ECO:0000313" key="2">
    <source>
        <dbReference type="EMBL" id="THH10590.1"/>
    </source>
</evidence>
<feature type="compositionally biased region" description="Polar residues" evidence="1">
    <location>
        <begin position="182"/>
        <end position="191"/>
    </location>
</feature>
<feature type="non-terminal residue" evidence="2">
    <location>
        <position position="1"/>
    </location>
</feature>
<dbReference type="AlphaFoldDB" id="A0A4S4LKU3"/>
<accession>A0A4S4LKU3</accession>
<organism evidence="2 3">
    <name type="scientific">Phellinidium pouzarii</name>
    <dbReference type="NCBI Taxonomy" id="167371"/>
    <lineage>
        <taxon>Eukaryota</taxon>
        <taxon>Fungi</taxon>
        <taxon>Dikarya</taxon>
        <taxon>Basidiomycota</taxon>
        <taxon>Agaricomycotina</taxon>
        <taxon>Agaricomycetes</taxon>
        <taxon>Hymenochaetales</taxon>
        <taxon>Hymenochaetaceae</taxon>
        <taxon>Phellinidium</taxon>
    </lineage>
</organism>
<keyword evidence="3" id="KW-1185">Reference proteome</keyword>
<protein>
    <recommendedName>
        <fullName evidence="4">Isopenicillin N synthase-like Fe(2+) 2OG dioxygenase domain-containing protein</fullName>
    </recommendedName>
</protein>
<comment type="caution">
    <text evidence="2">The sequence shown here is derived from an EMBL/GenBank/DDBJ whole genome shotgun (WGS) entry which is preliminary data.</text>
</comment>
<feature type="region of interest" description="Disordered" evidence="1">
    <location>
        <begin position="169"/>
        <end position="191"/>
    </location>
</feature>
<dbReference type="Gene3D" id="2.60.120.330">
    <property type="entry name" value="B-lactam Antibiotic, Isopenicillin N Synthase, Chain"/>
    <property type="match status" value="1"/>
</dbReference>
<sequence>PAAPDAAPRIVADGHKDLGLLTIVVGHSPGLECWDDLAGCWVPCETREGLNATILAGQTLAKFTNWRYTAGRHRVFVHPSQGPQESTTTPPLFDPSYRLSIVHALRAHLPLRVSHTDFETPITGRYAPARQFVDASIHEIYRAISNAHWNVNIGVEERQRQQQALLKRAGADAVRKEDTDTPGVNSNNIFR</sequence>
<evidence type="ECO:0008006" key="4">
    <source>
        <dbReference type="Google" id="ProtNLM"/>
    </source>
</evidence>
<dbReference type="InterPro" id="IPR027443">
    <property type="entry name" value="IPNS-like_sf"/>
</dbReference>
<reference evidence="2 3" key="1">
    <citation type="submission" date="2019-02" db="EMBL/GenBank/DDBJ databases">
        <title>Genome sequencing of the rare red list fungi Phellinidium pouzarii.</title>
        <authorList>
            <person name="Buettner E."/>
            <person name="Kellner H."/>
        </authorList>
    </citation>
    <scope>NUCLEOTIDE SEQUENCE [LARGE SCALE GENOMIC DNA]</scope>
    <source>
        <strain evidence="2 3">DSM 108285</strain>
    </source>
</reference>
<gene>
    <name evidence="2" type="ORF">EW145_g1216</name>
</gene>
<proteinExistence type="predicted"/>
<dbReference type="SUPFAM" id="SSF51197">
    <property type="entry name" value="Clavaminate synthase-like"/>
    <property type="match status" value="1"/>
</dbReference>
<dbReference type="Proteomes" id="UP000308199">
    <property type="component" value="Unassembled WGS sequence"/>
</dbReference>
<name>A0A4S4LKU3_9AGAM</name>